<dbReference type="Gene3D" id="3.40.50.970">
    <property type="match status" value="1"/>
</dbReference>
<dbReference type="NCBIfam" id="TIGR03181">
    <property type="entry name" value="PDH_E1_alph_x"/>
    <property type="match status" value="1"/>
</dbReference>
<keyword evidence="7" id="KW-1185">Reference proteome</keyword>
<dbReference type="Proteomes" id="UP001324185">
    <property type="component" value="Chromosome"/>
</dbReference>
<organism evidence="6 7">
    <name type="scientific">Kangiella aquimarina</name>
    <dbReference type="NCBI Taxonomy" id="261965"/>
    <lineage>
        <taxon>Bacteria</taxon>
        <taxon>Pseudomonadati</taxon>
        <taxon>Pseudomonadota</taxon>
        <taxon>Gammaproteobacteria</taxon>
        <taxon>Kangiellales</taxon>
        <taxon>Kangiellaceae</taxon>
        <taxon>Kangiella</taxon>
    </lineage>
</organism>
<dbReference type="Pfam" id="PF00676">
    <property type="entry name" value="E1_dh"/>
    <property type="match status" value="1"/>
</dbReference>
<dbReference type="EMBL" id="CP140158">
    <property type="protein sequence ID" value="WQG84268.1"/>
    <property type="molecule type" value="Genomic_DNA"/>
</dbReference>
<dbReference type="PANTHER" id="PTHR43380">
    <property type="entry name" value="2-OXOISOVALERATE DEHYDROGENASE SUBUNIT ALPHA, MITOCHONDRIAL"/>
    <property type="match status" value="1"/>
</dbReference>
<keyword evidence="2 4" id="KW-0560">Oxidoreductase</keyword>
<dbReference type="EC" id="1.2.4.1" evidence="4"/>
<dbReference type="InterPro" id="IPR050771">
    <property type="entry name" value="Alpha-ketoacid_DH_E1_comp"/>
</dbReference>
<comment type="function">
    <text evidence="4">The pyruvate dehydrogenase complex catalyzes the overall conversion of pyruvate to acetyl-CoA and CO(2). It contains multiple copies of three enzymatic components: pyruvate dehydrogenase (E1), dihydrolipoamide acetyltransferase (E2) and lipoamide dehydrogenase (E3).</text>
</comment>
<keyword evidence="4 6" id="KW-0670">Pyruvate</keyword>
<proteinExistence type="predicted"/>
<evidence type="ECO:0000313" key="6">
    <source>
        <dbReference type="EMBL" id="WQG84268.1"/>
    </source>
</evidence>
<evidence type="ECO:0000313" key="7">
    <source>
        <dbReference type="Proteomes" id="UP001324185"/>
    </source>
</evidence>
<dbReference type="CDD" id="cd02000">
    <property type="entry name" value="TPP_E1_PDC_ADC_BCADC"/>
    <property type="match status" value="1"/>
</dbReference>
<dbReference type="InterPro" id="IPR001017">
    <property type="entry name" value="DH_E1"/>
</dbReference>
<reference evidence="6 7" key="1">
    <citation type="submission" date="2023-11" db="EMBL/GenBank/DDBJ databases">
        <title>MicrobeMod: A computational toolkit for identifying prokaryotic methylation and restriction-modification with nanopore sequencing.</title>
        <authorList>
            <person name="Crits-Christoph A."/>
            <person name="Kang S.C."/>
            <person name="Lee H."/>
            <person name="Ostrov N."/>
        </authorList>
    </citation>
    <scope>NUCLEOTIDE SEQUENCE [LARGE SCALE GENOMIC DNA]</scope>
    <source>
        <strain evidence="6 7">DSMZ 16071</strain>
    </source>
</reference>
<evidence type="ECO:0000256" key="4">
    <source>
        <dbReference type="RuleBase" id="RU366007"/>
    </source>
</evidence>
<evidence type="ECO:0000256" key="2">
    <source>
        <dbReference type="ARBA" id="ARBA00023002"/>
    </source>
</evidence>
<evidence type="ECO:0000256" key="1">
    <source>
        <dbReference type="ARBA" id="ARBA00001964"/>
    </source>
</evidence>
<comment type="cofactor">
    <cofactor evidence="1 4">
        <name>thiamine diphosphate</name>
        <dbReference type="ChEBI" id="CHEBI:58937"/>
    </cofactor>
</comment>
<feature type="domain" description="Dehydrogenase E1 component" evidence="5">
    <location>
        <begin position="42"/>
        <end position="330"/>
    </location>
</feature>
<dbReference type="PANTHER" id="PTHR43380:SF1">
    <property type="entry name" value="2-OXOISOVALERATE DEHYDROGENASE SUBUNIT ALPHA, MITOCHONDRIAL"/>
    <property type="match status" value="1"/>
</dbReference>
<evidence type="ECO:0000259" key="5">
    <source>
        <dbReference type="Pfam" id="PF00676"/>
    </source>
</evidence>
<gene>
    <name evidence="6" type="primary">pdhA</name>
    <name evidence="6" type="ORF">SR900_07270</name>
</gene>
<keyword evidence="3 4" id="KW-0786">Thiamine pyrophosphate</keyword>
<name>A0ABZ0X137_9GAMM</name>
<comment type="catalytic activity">
    <reaction evidence="4">
        <text>N(6)-[(R)-lipoyl]-L-lysyl-[protein] + pyruvate + H(+) = N(6)-[(R)-S(8)-acetyldihydrolipoyl]-L-lysyl-[protein] + CO2</text>
        <dbReference type="Rhea" id="RHEA:19189"/>
        <dbReference type="Rhea" id="RHEA-COMP:10474"/>
        <dbReference type="Rhea" id="RHEA-COMP:10478"/>
        <dbReference type="ChEBI" id="CHEBI:15361"/>
        <dbReference type="ChEBI" id="CHEBI:15378"/>
        <dbReference type="ChEBI" id="CHEBI:16526"/>
        <dbReference type="ChEBI" id="CHEBI:83099"/>
        <dbReference type="ChEBI" id="CHEBI:83111"/>
        <dbReference type="EC" id="1.2.4.1"/>
    </reaction>
</comment>
<dbReference type="InterPro" id="IPR017596">
    <property type="entry name" value="PdhA/BkdA"/>
</dbReference>
<dbReference type="SUPFAM" id="SSF52518">
    <property type="entry name" value="Thiamin diphosphate-binding fold (THDP-binding)"/>
    <property type="match status" value="1"/>
</dbReference>
<protein>
    <recommendedName>
        <fullName evidence="4">Pyruvate dehydrogenase E1 component subunit alpha</fullName>
        <ecNumber evidence="4">1.2.4.1</ecNumber>
    </recommendedName>
</protein>
<comment type="subunit">
    <text evidence="4">Heterodimer of an alpha and a beta chain.</text>
</comment>
<dbReference type="InterPro" id="IPR029061">
    <property type="entry name" value="THDP-binding"/>
</dbReference>
<evidence type="ECO:0000256" key="3">
    <source>
        <dbReference type="ARBA" id="ARBA00023052"/>
    </source>
</evidence>
<accession>A0ABZ0X137</accession>
<dbReference type="RefSeq" id="WP_018624732.1">
    <property type="nucleotide sequence ID" value="NZ_CP140158.1"/>
</dbReference>
<sequence>MTTTTVASFEIKYHQYLDAQGKPTQELPAFAKDMDKMRKLYRDMALLRAFDAKAYALQRTGKMGTYPASLGQEAIGIGYGDAMTSEDVLIPYYRSTGAMLKHGITMEEILLYWGGDESGSNYSVAKEDFPICVPIANQIIHASGVAKAIQMRGQKRAVATEIGEGGTSEGDFYEGINVAGIWNLGVVFMVNNNQWAISVPTEIQTACETYAQKAIAAGIEGVQVDGNDIIAVKQVAEYAFEKARNGGGPTLIEAITYRLCDHTTADDASRYDDPKVKEEAWKNEPMVRLRKYLEANKAWSDKDEEAMKAEIAKEVDAAVKAYEETPKPGPELMFDHLYAELPELTKPQREAAIKLAEKARGAK</sequence>